<feature type="transmembrane region" description="Helical" evidence="1">
    <location>
        <begin position="188"/>
        <end position="211"/>
    </location>
</feature>
<dbReference type="Pfam" id="PF01476">
    <property type="entry name" value="LysM"/>
    <property type="match status" value="1"/>
</dbReference>
<dbReference type="CDD" id="cd00118">
    <property type="entry name" value="LysM"/>
    <property type="match status" value="1"/>
</dbReference>
<keyword evidence="1" id="KW-0812">Transmembrane</keyword>
<dbReference type="SMART" id="SM00257">
    <property type="entry name" value="LysM"/>
    <property type="match status" value="1"/>
</dbReference>
<organism evidence="3 4">
    <name type="scientific">Chironomus riparius</name>
    <dbReference type="NCBI Taxonomy" id="315576"/>
    <lineage>
        <taxon>Eukaryota</taxon>
        <taxon>Metazoa</taxon>
        <taxon>Ecdysozoa</taxon>
        <taxon>Arthropoda</taxon>
        <taxon>Hexapoda</taxon>
        <taxon>Insecta</taxon>
        <taxon>Pterygota</taxon>
        <taxon>Neoptera</taxon>
        <taxon>Endopterygota</taxon>
        <taxon>Diptera</taxon>
        <taxon>Nematocera</taxon>
        <taxon>Chironomoidea</taxon>
        <taxon>Chironomidae</taxon>
        <taxon>Chironominae</taxon>
        <taxon>Chironomus</taxon>
    </lineage>
</organism>
<dbReference type="SUPFAM" id="SSF54106">
    <property type="entry name" value="LysM domain"/>
    <property type="match status" value="1"/>
</dbReference>
<dbReference type="OrthoDB" id="538216at2759"/>
<keyword evidence="4" id="KW-1185">Reference proteome</keyword>
<feature type="domain" description="LysM" evidence="2">
    <location>
        <begin position="32"/>
        <end position="76"/>
    </location>
</feature>
<dbReference type="PANTHER" id="PTHR20932:SF13">
    <property type="entry name" value="LD36653P"/>
    <property type="match status" value="1"/>
</dbReference>
<sequence length="244" mass="28089">MLRTKKETFDDIGLMNISDSQRQIKIRHEQTLQAEVLENDTIHSIAIRNNCSVSDIKKLNKIHQDNEIHAFKTIKVPLSPHNILVDTLPRIHKSGHNSPKAVSSSKNFLPSKEILEEKLLLASISNVVLRNIDCSDKLDVLDDANNLENEMPNEPLLKDKRFRGYPKSIRLPKNEFLTFNGSDCELSWVFLLIVILAFCVIIPLIYVYAVYEHPEHFNHSHSKYDDPELHFRSHIDLNKSATHP</sequence>
<proteinExistence type="predicted"/>
<dbReference type="PROSITE" id="PS51782">
    <property type="entry name" value="LYSM"/>
    <property type="match status" value="1"/>
</dbReference>
<reference evidence="3" key="2">
    <citation type="submission" date="2022-10" db="EMBL/GenBank/DDBJ databases">
        <authorList>
            <consortium name="ENA_rothamsted_submissions"/>
            <consortium name="culmorum"/>
            <person name="King R."/>
        </authorList>
    </citation>
    <scope>NUCLEOTIDE SEQUENCE</scope>
</reference>
<dbReference type="InterPro" id="IPR018392">
    <property type="entry name" value="LysM"/>
</dbReference>
<dbReference type="AlphaFoldDB" id="A0A9N9WMP2"/>
<evidence type="ECO:0000256" key="1">
    <source>
        <dbReference type="SAM" id="Phobius"/>
    </source>
</evidence>
<keyword evidence="1" id="KW-0472">Membrane</keyword>
<dbReference type="EMBL" id="OU895877">
    <property type="protein sequence ID" value="CAG9799264.1"/>
    <property type="molecule type" value="Genomic_DNA"/>
</dbReference>
<name>A0A9N9WMP2_9DIPT</name>
<dbReference type="Gene3D" id="3.10.350.10">
    <property type="entry name" value="LysM domain"/>
    <property type="match status" value="1"/>
</dbReference>
<dbReference type="InterPro" id="IPR036779">
    <property type="entry name" value="LysM_dom_sf"/>
</dbReference>
<accession>A0A9N9WMP2</accession>
<dbReference type="Proteomes" id="UP001153620">
    <property type="component" value="Chromosome 1"/>
</dbReference>
<evidence type="ECO:0000313" key="4">
    <source>
        <dbReference type="Proteomes" id="UP001153620"/>
    </source>
</evidence>
<keyword evidence="1" id="KW-1133">Transmembrane helix</keyword>
<reference evidence="3" key="1">
    <citation type="submission" date="2022-01" db="EMBL/GenBank/DDBJ databases">
        <authorList>
            <person name="King R."/>
        </authorList>
    </citation>
    <scope>NUCLEOTIDE SEQUENCE</scope>
</reference>
<dbReference type="PANTHER" id="PTHR20932">
    <property type="entry name" value="LYSM AND PUTATIVE PEPTIDOGLYCAN-BINDING DOMAIN-CONTAINING PROTEIN"/>
    <property type="match status" value="1"/>
</dbReference>
<evidence type="ECO:0000313" key="3">
    <source>
        <dbReference type="EMBL" id="CAG9799264.1"/>
    </source>
</evidence>
<evidence type="ECO:0000259" key="2">
    <source>
        <dbReference type="PROSITE" id="PS51782"/>
    </source>
</evidence>
<dbReference type="InterPro" id="IPR045030">
    <property type="entry name" value="LYSM1-4"/>
</dbReference>
<protein>
    <recommendedName>
        <fullName evidence="2">LysM domain-containing protein</fullName>
    </recommendedName>
</protein>
<gene>
    <name evidence="3" type="ORF">CHIRRI_LOCUS2233</name>
</gene>